<keyword evidence="3" id="KW-1185">Reference proteome</keyword>
<reference evidence="2 3" key="1">
    <citation type="submission" date="2018-10" db="EMBL/GenBank/DDBJ databases">
        <authorList>
            <person name="Chen W.-M."/>
        </authorList>
    </citation>
    <scope>NUCLEOTIDE SEQUENCE [LARGE SCALE GENOMIC DNA]</scope>
    <source>
        <strain evidence="2 3">THS-13</strain>
    </source>
</reference>
<sequence length="452" mass="48744">MSIVSRLLPSLLLPSLLLLSLLAACDSGTATDDGSALPPPAGDSLYGRFEGGSGGPELGIAGLYYQGSGYAARTEDDGSYRHLAGDRLRWQIGDVLLGETAAGPLTSPYALAGNCDFDAALVRLARLLLSLDRDADPDNGLQLPAIPAAAAPRPLMDFSEDELAERVRAWLGAGRGLVEERAAVDSFVRVLDGERWEQTNREEFRLSAIVRSQGLSTDGSGWVFSWQNGLQRTGEAPLYLASRTVLDAIPAELRAAGSDHIGDTDILDDRLYAPVENAGYTNPLILVYDPATLAYLGEAYPLAPHQAHVAWIALDGARRLAYSGDWDPMPVVNVYALDQGFALLRQIPLSEPLSRVQGGKVYQGALYLSRDDEANSVYKVNLDTGTVLPLFSLESDLSGQLGEMEGLAFRDLDDGSQLHTLELKASYLGANFRHHRRSQPPPRQRWCGAPGS</sequence>
<dbReference type="InParanoid" id="A0A3N0VA42"/>
<dbReference type="PROSITE" id="PS51257">
    <property type="entry name" value="PROKAR_LIPOPROTEIN"/>
    <property type="match status" value="1"/>
</dbReference>
<gene>
    <name evidence="2" type="ORF">ED208_11050</name>
</gene>
<dbReference type="EMBL" id="RJVO01000004">
    <property type="protein sequence ID" value="ROH89653.1"/>
    <property type="molecule type" value="Genomic_DNA"/>
</dbReference>
<name>A0A3N0VA42_9GAMM</name>
<comment type="caution">
    <text evidence="2">The sequence shown here is derived from an EMBL/GenBank/DDBJ whole genome shotgun (WGS) entry which is preliminary data.</text>
</comment>
<feature type="signal peptide" evidence="1">
    <location>
        <begin position="1"/>
        <end position="23"/>
    </location>
</feature>
<evidence type="ECO:0000256" key="1">
    <source>
        <dbReference type="SAM" id="SignalP"/>
    </source>
</evidence>
<dbReference type="Proteomes" id="UP000282106">
    <property type="component" value="Unassembled WGS sequence"/>
</dbReference>
<accession>A0A3N0VA42</accession>
<proteinExistence type="predicted"/>
<organism evidence="2 3">
    <name type="scientific">Stagnimonas aquatica</name>
    <dbReference type="NCBI Taxonomy" id="2689987"/>
    <lineage>
        <taxon>Bacteria</taxon>
        <taxon>Pseudomonadati</taxon>
        <taxon>Pseudomonadota</taxon>
        <taxon>Gammaproteobacteria</taxon>
        <taxon>Nevskiales</taxon>
        <taxon>Nevskiaceae</taxon>
        <taxon>Stagnimonas</taxon>
    </lineage>
</organism>
<dbReference type="SUPFAM" id="SSF63829">
    <property type="entry name" value="Calcium-dependent phosphotriesterase"/>
    <property type="match status" value="1"/>
</dbReference>
<keyword evidence="1" id="KW-0732">Signal</keyword>
<dbReference type="AlphaFoldDB" id="A0A3N0VA42"/>
<protein>
    <recommendedName>
        <fullName evidence="4">Lipoprotein</fullName>
    </recommendedName>
</protein>
<evidence type="ECO:0008006" key="4">
    <source>
        <dbReference type="Google" id="ProtNLM"/>
    </source>
</evidence>
<evidence type="ECO:0000313" key="3">
    <source>
        <dbReference type="Proteomes" id="UP000282106"/>
    </source>
</evidence>
<evidence type="ECO:0000313" key="2">
    <source>
        <dbReference type="EMBL" id="ROH89653.1"/>
    </source>
</evidence>
<feature type="chain" id="PRO_5018033328" description="Lipoprotein" evidence="1">
    <location>
        <begin position="24"/>
        <end position="452"/>
    </location>
</feature>
<dbReference type="RefSeq" id="WP_123211950.1">
    <property type="nucleotide sequence ID" value="NZ_RJVO01000004.1"/>
</dbReference>